<dbReference type="RefSeq" id="XP_030854853.1">
    <property type="nucleotide sequence ID" value="XM_030998993.1"/>
</dbReference>
<dbReference type="InterPro" id="IPR056843">
    <property type="entry name" value="THADA-like_TPR"/>
</dbReference>
<evidence type="ECO:0000313" key="8">
    <source>
        <dbReference type="Proteomes" id="UP000007110"/>
    </source>
</evidence>
<dbReference type="GO" id="GO:0030488">
    <property type="term" value="P:tRNA methylation"/>
    <property type="evidence" value="ECO:0000318"/>
    <property type="project" value="GO_Central"/>
</dbReference>
<name>A0A7M7PUW4_STRPU</name>
<dbReference type="RefSeq" id="XP_030854854.1">
    <property type="nucleotide sequence ID" value="XM_030998994.1"/>
</dbReference>
<dbReference type="Pfam" id="PF25151">
    <property type="entry name" value="TPR_Trm732_C"/>
    <property type="match status" value="1"/>
</dbReference>
<keyword evidence="2" id="KW-0819">tRNA processing</keyword>
<reference evidence="8" key="1">
    <citation type="submission" date="2015-02" db="EMBL/GenBank/DDBJ databases">
        <title>Genome sequencing for Strongylocentrotus purpuratus.</title>
        <authorList>
            <person name="Murali S."/>
            <person name="Liu Y."/>
            <person name="Vee V."/>
            <person name="English A."/>
            <person name="Wang M."/>
            <person name="Skinner E."/>
            <person name="Han Y."/>
            <person name="Muzny D.M."/>
            <person name="Worley K.C."/>
            <person name="Gibbs R.A."/>
        </authorList>
    </citation>
    <scope>NUCLEOTIDE SEQUENCE</scope>
</reference>
<dbReference type="PANTHER" id="PTHR14387:SF0">
    <property type="entry name" value="DUF2428 DOMAIN-CONTAINING PROTEIN"/>
    <property type="match status" value="1"/>
</dbReference>
<dbReference type="EnsemblMetazoa" id="XM_030998994">
    <property type="protein sequence ID" value="XP_030854854"/>
    <property type="gene ID" value="LOC100889845"/>
</dbReference>
<feature type="domain" description="DUF2428" evidence="4">
    <location>
        <begin position="1131"/>
        <end position="1370"/>
    </location>
</feature>
<dbReference type="EnsemblMetazoa" id="XM_030998996">
    <property type="protein sequence ID" value="XP_030854856"/>
    <property type="gene ID" value="LOC100889845"/>
</dbReference>
<proteinExistence type="inferred from homology"/>
<comment type="similarity">
    <text evidence="1">Belongs to the THADA family.</text>
</comment>
<feature type="region of interest" description="Disordered" evidence="3">
    <location>
        <begin position="1090"/>
        <end position="1113"/>
    </location>
</feature>
<accession>A0A7M7PUW4</accession>
<dbReference type="OrthoDB" id="73997at2759"/>
<evidence type="ECO:0000259" key="5">
    <source>
        <dbReference type="Pfam" id="PF25150"/>
    </source>
</evidence>
<dbReference type="SUPFAM" id="SSF48371">
    <property type="entry name" value="ARM repeat"/>
    <property type="match status" value="2"/>
</dbReference>
<sequence length="2083" mass="230764">MANLSSTRSQSKSVKTSARETSCWGEILESLKEFSEKKERNDENTKQWQMLADSIAARIQQAVKGSIPANIASRKSSASYRPSQAILEDVVSRFTWVFFETAVEVKLVRKFHKAALALSELYPKMADIIDSQFVVLLSENGGLMNNIQASRVSNLLEASPLVHSPLATHFPQFLTAMNRTMTSIVAEVSTTLPGIALRPEVTACCSTLSRLALQMSQLVPLQLGEILDGAQGSRGSEGSVKSRHHADLVSQLSGLVGNLVIVMCSKKFSRESGLMSGSAVGMLFNSAPNPKDAVSMALNLLHSFHQGSAQTITDFNSDLGFFNRLVGPPFQDFSPPEKAFGALCLARGLITCGDVRILLERIPTGSGDNEGHIFLVGPLLTVTQELLGSTDTPEFHSIQLFTLWLQCVHRHLEHLRSLLNNNAQRFLTRSSDVVQLVLSCIWRHWHSPVDGVPEQIRVLFGSLLESYGAENCLLNSKDDELLRYLAQELLGSPVHLKGRYTLLTTLIPHLGAKAVLLLHPGLPSELLSCLDTNHILSVANDTYKILLAGLKSELALTPARVKDAMQEEEVQETPLGTWQEHFEKVIVTGLCSDNSLVRSQIANTWLPATFKMFPETFPLLLDVKVIMRAGHKQEARNLHRKIILLKQAKTCKILQGQEWMHHHSATLEEAVNHHDDDIRGDTIYLICYSPRTAQPVGDDETRLIKTLVQNCLNSDDTSLRNQLRISMKALIVRLRDSSLAWIKKIQSATAFVESNVDSGTREMKAETKALQAKLQAAMELMDWLMEQSFSSLFPGACYQRKRASLDLLRLMYENLTGGKETNPKNASSPLPAAASKKLLSWCQQLGKVNLFSERNASLLVNSLFDSSNDIRSSAYNLLVGSFPWPLPSSPAHPWSSPSEILVQGMKLICSPKFHECEAGAMLCKLSFHRQMVESSEGLDELVKPSKNKSPSKTTSPPVQFVLSLMKSLAYQFKCAKINILQAAALTPMHGIIMSIRKCLTEDSRIFSMLVTKKPETWQAIVREINTMLHQIIEFILDLLAGRTKPSPSPPESKDELPRLEDFGTKDVATKTRDTDGAASVIGNGRTGLRQELSSATNEPDARMDTTPAGDIRLDLGDVIPETSSKGEELNHMSPSFGKMGEEIEKLVMGLGTEDEGDGDDGAGASSLEHQLILTCCWLTLKESSLLMGALAEVAPPFRDLQHRLLDKQQFELMSKSLVQILTKCRHKGALEGCKTGFFKVCAAILSCPDPDIASIPKSLLDLVFTVITTAASSNSYTKMSAGLPLLVESIIVAEPRCRERQLLKYVVTKLMEIAQQPLPEQPDAKQDLPQSHALNIMRSLFVNTSLAWEVLRYAEDAVQLAIDGFASSNWMVQNSSMQLLGALIARIFGQKKVQDEHSQVNTLSAPEFFQRYPRLRLYFLQEVRRAAALHRQGSGAPGQEEGEGGSLHLIPTLHPVLLVLTKLGSGIATQEQKKELEEFIEPLCSLASSPIYSVRDLASRAILPLLSDNEEVSNMAAKLLDTIPLSSNPLITSQNRLHGILLMVQKLLTSSINKKSLQEDTVQELTEKFASCLWVGSSMNPCPTTRAQFMQICTQWWEGAFHVKPDRVTSLVVESMGVLEDFFMTSPSFQVGLSTLGQEMTTSFISMSKFIPDKITNLSTLTGTLLTHDLPEVRVLTLKYLNDLVTSGAELSMESCSSLQLQVMELLLIEDSFNCLSLALDLWVELSKDMDAKPEGDLQVLLERLLAMTASRGSDLSSCAAVLPALSVALRLASDDFKNLNHEMTLQWCDLVLKCSDPSQCETLHLSAAKSLRHSGVHVLKMCDPDNIKHCDLAFMIMRAGMLLLQDEQPEVREEAARFASLIPREGALLSNVDVNHIHCSTGLKILLQFVCDKFCINVNFLDTVISLLIGDAFIVEELIYEETHSNSLNLFEQDSANMYAEGVMEANLVFHAVKDAVALLIEHKSCSLRDWIKDRWEFTQFNMAALIMYLDKHPVTANSFYAGTGHSKPYQALYRLLLYVWLLQTASILIKPPIEGVLEVKQKIEGHLKSMRKMFYVFPLLKESIPTNLVVEELPGNSTEMD</sequence>
<evidence type="ECO:0000259" key="6">
    <source>
        <dbReference type="Pfam" id="PF25151"/>
    </source>
</evidence>
<dbReference type="Proteomes" id="UP000007110">
    <property type="component" value="Unassembled WGS sequence"/>
</dbReference>
<protein>
    <recommendedName>
        <fullName evidence="9">DUF2428 domain-containing protein</fullName>
    </recommendedName>
</protein>
<dbReference type="InterPro" id="IPR019442">
    <property type="entry name" value="THADA/TRM732_DUF2428"/>
</dbReference>
<feature type="compositionally biased region" description="Polar residues" evidence="3">
    <location>
        <begin position="1"/>
        <end position="20"/>
    </location>
</feature>
<dbReference type="Pfam" id="PF25150">
    <property type="entry name" value="TPR_Trm732"/>
    <property type="match status" value="1"/>
</dbReference>
<evidence type="ECO:0000313" key="7">
    <source>
        <dbReference type="EnsemblMetazoa" id="XP_030854856"/>
    </source>
</evidence>
<reference evidence="7" key="2">
    <citation type="submission" date="2021-01" db="UniProtKB">
        <authorList>
            <consortium name="EnsemblMetazoa"/>
        </authorList>
    </citation>
    <scope>IDENTIFICATION</scope>
</reference>
<dbReference type="RefSeq" id="XP_030854855.1">
    <property type="nucleotide sequence ID" value="XM_030998995.1"/>
</dbReference>
<dbReference type="InterPro" id="IPR056842">
    <property type="entry name" value="THADA-like_TPR_C"/>
</dbReference>
<feature type="region of interest" description="Disordered" evidence="3">
    <location>
        <begin position="1"/>
        <end position="21"/>
    </location>
</feature>
<dbReference type="RefSeq" id="XP_030854856.1">
    <property type="nucleotide sequence ID" value="XM_030998996.1"/>
</dbReference>
<dbReference type="OMA" id="RSPCWAM"/>
<dbReference type="InterPro" id="IPR051954">
    <property type="entry name" value="tRNA_methyltransferase_THADA"/>
</dbReference>
<organism evidence="7 8">
    <name type="scientific">Strongylocentrotus purpuratus</name>
    <name type="common">Purple sea urchin</name>
    <dbReference type="NCBI Taxonomy" id="7668"/>
    <lineage>
        <taxon>Eukaryota</taxon>
        <taxon>Metazoa</taxon>
        <taxon>Echinodermata</taxon>
        <taxon>Eleutherozoa</taxon>
        <taxon>Echinozoa</taxon>
        <taxon>Echinoidea</taxon>
        <taxon>Euechinoidea</taxon>
        <taxon>Echinacea</taxon>
        <taxon>Camarodonta</taxon>
        <taxon>Echinidea</taxon>
        <taxon>Strongylocentrotidae</taxon>
        <taxon>Strongylocentrotus</taxon>
    </lineage>
</organism>
<dbReference type="Pfam" id="PF10350">
    <property type="entry name" value="DUF2428"/>
    <property type="match status" value="1"/>
</dbReference>
<dbReference type="InterPro" id="IPR016024">
    <property type="entry name" value="ARM-type_fold"/>
</dbReference>
<evidence type="ECO:0000256" key="1">
    <source>
        <dbReference type="ARBA" id="ARBA00010409"/>
    </source>
</evidence>
<evidence type="ECO:0000256" key="3">
    <source>
        <dbReference type="SAM" id="MobiDB-lite"/>
    </source>
</evidence>
<feature type="domain" description="tRNA (32-2'-O)-methyltransferase regulator THADA-like TPR repeats region" evidence="5">
    <location>
        <begin position="578"/>
        <end position="871"/>
    </location>
</feature>
<feature type="domain" description="tRNA (32-2'-O)-methyltransferase regulator THADA-like C-terminal TPR repeats region" evidence="6">
    <location>
        <begin position="1374"/>
        <end position="1547"/>
    </location>
</feature>
<dbReference type="EnsemblMetazoa" id="XM_030998993">
    <property type="protein sequence ID" value="XP_030854853"/>
    <property type="gene ID" value="LOC100889845"/>
</dbReference>
<evidence type="ECO:0000256" key="2">
    <source>
        <dbReference type="ARBA" id="ARBA00022694"/>
    </source>
</evidence>
<dbReference type="GeneID" id="100889845"/>
<evidence type="ECO:0000259" key="4">
    <source>
        <dbReference type="Pfam" id="PF10350"/>
    </source>
</evidence>
<dbReference type="KEGG" id="spu:100889845"/>
<dbReference type="PANTHER" id="PTHR14387">
    <property type="entry name" value="THADA/DEATH RECEPTOR INTERACTING PROTEIN"/>
    <property type="match status" value="1"/>
</dbReference>
<dbReference type="InParanoid" id="A0A7M7PUW4"/>
<keyword evidence="8" id="KW-1185">Reference proteome</keyword>
<evidence type="ECO:0008006" key="9">
    <source>
        <dbReference type="Google" id="ProtNLM"/>
    </source>
</evidence>
<dbReference type="EnsemblMetazoa" id="XM_030998995">
    <property type="protein sequence ID" value="XP_030854855"/>
    <property type="gene ID" value="LOC100889845"/>
</dbReference>